<dbReference type="GO" id="GO:0003676">
    <property type="term" value="F:nucleic acid binding"/>
    <property type="evidence" value="ECO:0007669"/>
    <property type="project" value="InterPro"/>
</dbReference>
<protein>
    <recommendedName>
        <fullName evidence="1">RNA-directed DNA polymerase</fullName>
        <ecNumber evidence="1">2.7.7.49</ecNumber>
    </recommendedName>
</protein>
<dbReference type="EMBL" id="AJWK01024363">
    <property type="status" value="NOT_ANNOTATED_CDS"/>
    <property type="molecule type" value="Genomic_DNA"/>
</dbReference>
<dbReference type="Gene3D" id="1.10.340.70">
    <property type="match status" value="1"/>
</dbReference>
<dbReference type="VEuPathDB" id="VectorBase:LLONM1_006529"/>
<dbReference type="InterPro" id="IPR043502">
    <property type="entry name" value="DNA/RNA_pol_sf"/>
</dbReference>
<dbReference type="AlphaFoldDB" id="A0A1B0CR30"/>
<feature type="domain" description="Integrase catalytic" evidence="3">
    <location>
        <begin position="850"/>
        <end position="1008"/>
    </location>
</feature>
<name>A0A1B0CR30_LUTLO</name>
<dbReference type="Gene3D" id="3.30.420.10">
    <property type="entry name" value="Ribonuclease H-like superfamily/Ribonuclease H"/>
    <property type="match status" value="1"/>
</dbReference>
<dbReference type="SUPFAM" id="SSF53098">
    <property type="entry name" value="Ribonuclease H-like"/>
    <property type="match status" value="1"/>
</dbReference>
<dbReference type="GO" id="GO:0003964">
    <property type="term" value="F:RNA-directed DNA polymerase activity"/>
    <property type="evidence" value="ECO:0007669"/>
    <property type="project" value="UniProtKB-EC"/>
</dbReference>
<dbReference type="EnsemblMetazoa" id="LLOJ007329-RA">
    <property type="protein sequence ID" value="LLOJ007329-PA"/>
    <property type="gene ID" value="LLOJ007329"/>
</dbReference>
<organism evidence="5 6">
    <name type="scientific">Lutzomyia longipalpis</name>
    <name type="common">Sand fly</name>
    <dbReference type="NCBI Taxonomy" id="7200"/>
    <lineage>
        <taxon>Eukaryota</taxon>
        <taxon>Metazoa</taxon>
        <taxon>Ecdysozoa</taxon>
        <taxon>Arthropoda</taxon>
        <taxon>Hexapoda</taxon>
        <taxon>Insecta</taxon>
        <taxon>Pterygota</taxon>
        <taxon>Neoptera</taxon>
        <taxon>Endopterygota</taxon>
        <taxon>Diptera</taxon>
        <taxon>Nematocera</taxon>
        <taxon>Psychodoidea</taxon>
        <taxon>Psychodidae</taxon>
        <taxon>Lutzomyia</taxon>
        <taxon>Lutzomyia</taxon>
    </lineage>
</organism>
<feature type="compositionally biased region" description="Basic and acidic residues" evidence="2">
    <location>
        <begin position="389"/>
        <end position="402"/>
    </location>
</feature>
<evidence type="ECO:0000259" key="3">
    <source>
        <dbReference type="PROSITE" id="PS50994"/>
    </source>
</evidence>
<feature type="compositionally biased region" description="Polar residues" evidence="2">
    <location>
        <begin position="1142"/>
        <end position="1157"/>
    </location>
</feature>
<evidence type="ECO:0000256" key="1">
    <source>
        <dbReference type="ARBA" id="ARBA00012493"/>
    </source>
</evidence>
<evidence type="ECO:0000313" key="4">
    <source>
        <dbReference type="EMBL" id="MBC1175927.1"/>
    </source>
</evidence>
<dbReference type="Pfam" id="PF00665">
    <property type="entry name" value="rve"/>
    <property type="match status" value="1"/>
</dbReference>
<dbReference type="GO" id="GO:0015074">
    <property type="term" value="P:DNA integration"/>
    <property type="evidence" value="ECO:0007669"/>
    <property type="project" value="InterPro"/>
</dbReference>
<dbReference type="Pfam" id="PF17921">
    <property type="entry name" value="Integrase_H2C2"/>
    <property type="match status" value="1"/>
</dbReference>
<dbReference type="InterPro" id="IPR012337">
    <property type="entry name" value="RNaseH-like_sf"/>
</dbReference>
<dbReference type="InterPro" id="IPR036397">
    <property type="entry name" value="RNaseH_sf"/>
</dbReference>
<dbReference type="InterPro" id="IPR043128">
    <property type="entry name" value="Rev_trsase/Diguanyl_cyclase"/>
</dbReference>
<dbReference type="EMBL" id="AJWK01024365">
    <property type="status" value="NOT_ANNOTATED_CDS"/>
    <property type="molecule type" value="Genomic_DNA"/>
</dbReference>
<accession>A0A1B0CR30</accession>
<feature type="compositionally biased region" description="Low complexity" evidence="2">
    <location>
        <begin position="1114"/>
        <end position="1141"/>
    </location>
</feature>
<dbReference type="Gene3D" id="3.10.10.10">
    <property type="entry name" value="HIV Type 1 Reverse Transcriptase, subunit A, domain 1"/>
    <property type="match status" value="1"/>
</dbReference>
<dbReference type="PANTHER" id="PTHR37984:SF8">
    <property type="entry name" value="CCHC-TYPE DOMAIN-CONTAINING PROTEIN"/>
    <property type="match status" value="1"/>
</dbReference>
<dbReference type="PROSITE" id="PS50994">
    <property type="entry name" value="INTEGRASE"/>
    <property type="match status" value="1"/>
</dbReference>
<evidence type="ECO:0000313" key="6">
    <source>
        <dbReference type="Proteomes" id="UP000092461"/>
    </source>
</evidence>
<dbReference type="InterPro" id="IPR021109">
    <property type="entry name" value="Peptidase_aspartic_dom_sf"/>
</dbReference>
<reference evidence="6" key="1">
    <citation type="submission" date="2012-05" db="EMBL/GenBank/DDBJ databases">
        <title>Whole Genome Assembly of Lutzomyia longipalpis.</title>
        <authorList>
            <person name="Richards S."/>
            <person name="Qu C."/>
            <person name="Dillon R."/>
            <person name="Worley K."/>
            <person name="Scherer S."/>
            <person name="Batterton M."/>
            <person name="Taylor A."/>
            <person name="Hawes A."/>
            <person name="Hernandez B."/>
            <person name="Kovar C."/>
            <person name="Mandapat C."/>
            <person name="Pham C."/>
            <person name="Qu C."/>
            <person name="Jing C."/>
            <person name="Bess C."/>
            <person name="Bandaranaike D."/>
            <person name="Ngo D."/>
            <person name="Ongeri F."/>
            <person name="Arias F."/>
            <person name="Lara F."/>
            <person name="Weissenberger G."/>
            <person name="Kamau G."/>
            <person name="Han H."/>
            <person name="Shen H."/>
            <person name="Dinh H."/>
            <person name="Khalil I."/>
            <person name="Jones J."/>
            <person name="Shafer J."/>
            <person name="Jayaseelan J."/>
            <person name="Quiroz J."/>
            <person name="Blankenburg K."/>
            <person name="Nguyen L."/>
            <person name="Jackson L."/>
            <person name="Francisco L."/>
            <person name="Tang L.-Y."/>
            <person name="Pu L.-L."/>
            <person name="Perales L."/>
            <person name="Lorensuhewa L."/>
            <person name="Munidasa M."/>
            <person name="Coyle M."/>
            <person name="Taylor M."/>
            <person name="Puazo M."/>
            <person name="Firestine M."/>
            <person name="Scheel M."/>
            <person name="Javaid M."/>
            <person name="Wang M."/>
            <person name="Li M."/>
            <person name="Tabassum N."/>
            <person name="Saada N."/>
            <person name="Osuji N."/>
            <person name="Aqrawi P."/>
            <person name="Fu Q."/>
            <person name="Thornton R."/>
            <person name="Raj R."/>
            <person name="Goodspeed R."/>
            <person name="Mata R."/>
            <person name="Najjar R."/>
            <person name="Gubbala S."/>
            <person name="Lee S."/>
            <person name="Denson S."/>
            <person name="Patil S."/>
            <person name="Macmil S."/>
            <person name="Qi S."/>
            <person name="Matskevitch T."/>
            <person name="Palculict T."/>
            <person name="Mathew T."/>
            <person name="Vee V."/>
            <person name="Velamala V."/>
            <person name="Korchina V."/>
            <person name="Cai W."/>
            <person name="Liu W."/>
            <person name="Dai W."/>
            <person name="Zou X."/>
            <person name="Zhu Y."/>
            <person name="Zhang Y."/>
            <person name="Wu Y.-Q."/>
            <person name="Xin Y."/>
            <person name="Nazarath L."/>
            <person name="Kovar C."/>
            <person name="Han Y."/>
            <person name="Muzny D."/>
            <person name="Gibbs R."/>
        </authorList>
    </citation>
    <scope>NUCLEOTIDE SEQUENCE [LARGE SCALE GENOMIC DNA]</scope>
    <source>
        <strain evidence="6">Jacobina</strain>
    </source>
</reference>
<reference evidence="5" key="3">
    <citation type="submission" date="2020-05" db="UniProtKB">
        <authorList>
            <consortium name="EnsemblMetazoa"/>
        </authorList>
    </citation>
    <scope>IDENTIFICATION</scope>
    <source>
        <strain evidence="5">Jacobina</strain>
    </source>
</reference>
<keyword evidence="6" id="KW-1185">Reference proteome</keyword>
<dbReference type="Proteomes" id="UP000092461">
    <property type="component" value="Unassembled WGS sequence"/>
</dbReference>
<dbReference type="CDD" id="cd01647">
    <property type="entry name" value="RT_LTR"/>
    <property type="match status" value="1"/>
</dbReference>
<dbReference type="FunFam" id="1.10.340.70:FF:000003">
    <property type="entry name" value="Protein CBG25708"/>
    <property type="match status" value="1"/>
</dbReference>
<sequence length="1177" mass="132492">MEQESGTVQLYLNNGSQFFQHLQPTVIGFPSLTGKCVSSHVFMIPADDVDPFSSSAVVAEGKLPFSWGLGLLHARNHHQRVMRRTATTPSDPTGPNSVRIFVMAEEEDQRGAVGGVRERVDRRPDVPARGENPKKILVKPPPPLELGANNKVAWESFINGFEWYAMAIELEDQPPKVQVAVFMSTIGSGVREIFNGFELSQAQQSNLKLIQERFAAYFAPSGNEIYESFKFNNLVQDEEECIDDFVTRVRTQASKCNFPAGSKSRLIRDRVIHGIRSTQMREEILKRTRLSLDETIAICKACEKAAEHSKEMAGTAGKVEVNAITKQKDVKKKHDSESPCDKCGLKHAYRNCPAYRKKCNKCDRIGHFAAMCKKSADSSGKQKSRGKIKQIEKELDSDSDSEGEKNVDALRIYAIKKGSKDQDDLWKCTMRVDHTSIVVNIDTGAQCNVITKKILSKLPKKDIEDSRVKRLITYDGGKINVIGRVKLDCVIRKKTVPLWFQVIQGDHGCVLDGKSAIKAGLIKRVNKINEDIFNGLGCLKDFVYDAKIVENPEFVIHPARVVPYKIAKEVKAEIKEMVKLGVIEPCHDATDAVSPMVVVKRNGKLRICADLTDVNKNVKRHHFPLTGIDDVAARISGSKYFTILDCKKGFWQVRLSERTSKLCTFATPWGLKEYNVKVKYVKGTEIPLADTLSRDCRAIPSKNDEENSDELEVNLMTCLSEDAESRYKVALSRDPVLTQVIKFVQKGWPNSSNEVPKCIRHFFSFRDELDFTDGLLFKGDRIVVPSEERSNALKNIHAGHSGVQASLRRARESVYWPGMSSEVINMIEKCKVCEKNQKSNDKETVFMKRIPEVPFEIVASDLFEFKGKQYVLIVDSYSGYYDFKLLKSTTSAAVIKFMKEKFSDFGIPMEVHSDGGPQYSSREFKVFAKEWGFKHIISSPYFARSNGLAERYVQTAKNLLKRCSQDQQDVRMALLMQRNTPGAELRAPVERLMSRKTRNPLSTTMNSLASKTVKKNTQNLKEVREKQKMYADRNAKELDQLPVGSKVRVQERDKSWTSGKVVDRVSDRSYNVELDDGRTVRRNRHFLHKTKAENLSSPIANSPGDIQLPPDATSSSEDVVDSNSNIDQQPPTPQHPTEQSTSAATSHTQVNPVSESTRPVVITRSGRISRPPERLGY</sequence>
<dbReference type="SUPFAM" id="SSF56672">
    <property type="entry name" value="DNA/RNA polymerases"/>
    <property type="match status" value="1"/>
</dbReference>
<dbReference type="InterPro" id="IPR041588">
    <property type="entry name" value="Integrase_H2C2"/>
</dbReference>
<dbReference type="Gene3D" id="3.30.70.270">
    <property type="match status" value="1"/>
</dbReference>
<dbReference type="Gene3D" id="4.10.60.10">
    <property type="entry name" value="Zinc finger, CCHC-type"/>
    <property type="match status" value="1"/>
</dbReference>
<dbReference type="FunFam" id="3.30.420.10:FF:000063">
    <property type="entry name" value="Retrovirus-related Pol polyprotein from transposon 297-like Protein"/>
    <property type="match status" value="1"/>
</dbReference>
<dbReference type="GO" id="GO:0042575">
    <property type="term" value="C:DNA polymerase complex"/>
    <property type="evidence" value="ECO:0007669"/>
    <property type="project" value="UniProtKB-ARBA"/>
</dbReference>
<dbReference type="InterPro" id="IPR000477">
    <property type="entry name" value="RT_dom"/>
</dbReference>
<dbReference type="EMBL" id="AJWK01024366">
    <property type="status" value="NOT_ANNOTATED_CDS"/>
    <property type="molecule type" value="Genomic_DNA"/>
</dbReference>
<dbReference type="VEuPathDB" id="VectorBase:LLOJ007329"/>
<dbReference type="Pfam" id="PF00078">
    <property type="entry name" value="RVT_1"/>
    <property type="match status" value="1"/>
</dbReference>
<dbReference type="EC" id="2.7.7.49" evidence="1"/>
<dbReference type="Gene3D" id="2.40.70.10">
    <property type="entry name" value="Acid Proteases"/>
    <property type="match status" value="1"/>
</dbReference>
<evidence type="ECO:0000256" key="2">
    <source>
        <dbReference type="SAM" id="MobiDB-lite"/>
    </source>
</evidence>
<reference evidence="4" key="2">
    <citation type="journal article" date="2020" name="BMC">
        <title>Leishmania infection induces a limited differential gene expression in the sand fly midgut.</title>
        <authorList>
            <person name="Coutinho-Abreu I.V."/>
            <person name="Serafim T.D."/>
            <person name="Meneses C."/>
            <person name="Kamhawi S."/>
            <person name="Oliveira F."/>
            <person name="Valenzuela J.G."/>
        </authorList>
    </citation>
    <scope>NUCLEOTIDE SEQUENCE</scope>
    <source>
        <strain evidence="4">Jacobina</strain>
        <tissue evidence="4">Midgut</tissue>
    </source>
</reference>
<dbReference type="EMBL" id="AJWK01024364">
    <property type="status" value="NOT_ANNOTATED_CDS"/>
    <property type="molecule type" value="Genomic_DNA"/>
</dbReference>
<feature type="region of interest" description="Disordered" evidence="2">
    <location>
        <begin position="1085"/>
        <end position="1177"/>
    </location>
</feature>
<evidence type="ECO:0000313" key="5">
    <source>
        <dbReference type="EnsemblMetazoa" id="LLOJ007329-PA"/>
    </source>
</evidence>
<proteinExistence type="predicted"/>
<dbReference type="EMBL" id="GITU01007224">
    <property type="protein sequence ID" value="MBC1175927.1"/>
    <property type="molecule type" value="Transcribed_RNA"/>
</dbReference>
<dbReference type="PANTHER" id="PTHR37984">
    <property type="entry name" value="PROTEIN CBG26694"/>
    <property type="match status" value="1"/>
</dbReference>
<dbReference type="InterPro" id="IPR050951">
    <property type="entry name" value="Retrovirus_Pol_polyprotein"/>
</dbReference>
<dbReference type="InterPro" id="IPR001584">
    <property type="entry name" value="Integrase_cat-core"/>
</dbReference>
<feature type="region of interest" description="Disordered" evidence="2">
    <location>
        <begin position="377"/>
        <end position="402"/>
    </location>
</feature>